<dbReference type="InterPro" id="IPR016181">
    <property type="entry name" value="Acyl_CoA_acyltransferase"/>
</dbReference>
<evidence type="ECO:0000256" key="3">
    <source>
        <dbReference type="ARBA" id="ARBA00022679"/>
    </source>
</evidence>
<keyword evidence="2" id="KW-0444">Lipid biosynthesis</keyword>
<dbReference type="PANTHER" id="PTHR37323:SF1">
    <property type="entry name" value="L-ORNITHINE N(ALPHA)-ACYLTRANSFERASE"/>
    <property type="match status" value="1"/>
</dbReference>
<gene>
    <name evidence="6" type="ORF">ACFFJD_04975</name>
</gene>
<name>A0ABV6H5Q4_9ACTN</name>
<keyword evidence="3" id="KW-0808">Transferase</keyword>
<comment type="pathway">
    <text evidence="1">Lipid metabolism.</text>
</comment>
<dbReference type="InterPro" id="IPR052351">
    <property type="entry name" value="Ornithine_N-alpha-AT"/>
</dbReference>
<proteinExistence type="predicted"/>
<dbReference type="SUPFAM" id="SSF55729">
    <property type="entry name" value="Acyl-CoA N-acyltransferases (Nat)"/>
    <property type="match status" value="1"/>
</dbReference>
<keyword evidence="4" id="KW-0443">Lipid metabolism</keyword>
<keyword evidence="7" id="KW-1185">Reference proteome</keyword>
<evidence type="ECO:0000256" key="5">
    <source>
        <dbReference type="ARBA" id="ARBA00023315"/>
    </source>
</evidence>
<evidence type="ECO:0000256" key="1">
    <source>
        <dbReference type="ARBA" id="ARBA00005189"/>
    </source>
</evidence>
<evidence type="ECO:0000313" key="7">
    <source>
        <dbReference type="Proteomes" id="UP001589783"/>
    </source>
</evidence>
<organism evidence="6 7">
    <name type="scientific">Gordonia phosphorivorans</name>
    <dbReference type="NCBI Taxonomy" id="1056982"/>
    <lineage>
        <taxon>Bacteria</taxon>
        <taxon>Bacillati</taxon>
        <taxon>Actinomycetota</taxon>
        <taxon>Actinomycetes</taxon>
        <taxon>Mycobacteriales</taxon>
        <taxon>Gordoniaceae</taxon>
        <taxon>Gordonia</taxon>
    </lineage>
</organism>
<sequence>MTVLPIHSPLSESPVRQTLFVAGEYDVVVSGHPADIRAAQRLRFETFRSEPGYSDAIGDDDTGLDADRFDHFCDHLLIRHLPTGELAGCARVLPPARAIAAGGWYSAGEFDLSELASIAPETVEMGRAVVAPAHRSGAVTGLLWTAVLGYLDDGGYRYLMGCVSVPVDAAAGRGRELRGIRDLVRDRHSAPWQVYPHRRVEVDGAGLDDLAPVERPVLPPLLRGYIRLGARVCGEPAFDETFDVGDFLTVIDREQGDDRYLARLRGALTRLTAPPAGSAATDGQR</sequence>
<dbReference type="Gene3D" id="3.40.630.30">
    <property type="match status" value="1"/>
</dbReference>
<keyword evidence="5" id="KW-0012">Acyltransferase</keyword>
<evidence type="ECO:0000256" key="2">
    <source>
        <dbReference type="ARBA" id="ARBA00022516"/>
    </source>
</evidence>
<dbReference type="PANTHER" id="PTHR37323">
    <property type="entry name" value="GCN5-RELATED N-ACETYLTRANSFERASE"/>
    <property type="match status" value="1"/>
</dbReference>
<reference evidence="6 7" key="1">
    <citation type="submission" date="2024-09" db="EMBL/GenBank/DDBJ databases">
        <authorList>
            <person name="Sun Q."/>
            <person name="Mori K."/>
        </authorList>
    </citation>
    <scope>NUCLEOTIDE SEQUENCE [LARGE SCALE GENOMIC DNA]</scope>
    <source>
        <strain evidence="6 7">CCM 7957</strain>
    </source>
</reference>
<dbReference type="EMBL" id="JBHLWV010000013">
    <property type="protein sequence ID" value="MFC0314206.1"/>
    <property type="molecule type" value="Genomic_DNA"/>
</dbReference>
<evidence type="ECO:0000256" key="4">
    <source>
        <dbReference type="ARBA" id="ARBA00023098"/>
    </source>
</evidence>
<accession>A0ABV6H5Q4</accession>
<protein>
    <submittedName>
        <fullName evidence="6">GNAT family N-acetyltransferase</fullName>
    </submittedName>
</protein>
<comment type="caution">
    <text evidence="6">The sequence shown here is derived from an EMBL/GenBank/DDBJ whole genome shotgun (WGS) entry which is preliminary data.</text>
</comment>
<evidence type="ECO:0000313" key="6">
    <source>
        <dbReference type="EMBL" id="MFC0314206.1"/>
    </source>
</evidence>
<dbReference type="Pfam" id="PF13444">
    <property type="entry name" value="Acetyltransf_5"/>
    <property type="match status" value="1"/>
</dbReference>
<dbReference type="Proteomes" id="UP001589783">
    <property type="component" value="Unassembled WGS sequence"/>
</dbReference>
<dbReference type="RefSeq" id="WP_382361787.1">
    <property type="nucleotide sequence ID" value="NZ_JBHLWV010000013.1"/>
</dbReference>